<dbReference type="EMBL" id="RKQZ01000001">
    <property type="protein sequence ID" value="RPF21609.1"/>
    <property type="molecule type" value="Genomic_DNA"/>
</dbReference>
<evidence type="ECO:0000256" key="1">
    <source>
        <dbReference type="ARBA" id="ARBA00006484"/>
    </source>
</evidence>
<gene>
    <name evidence="3" type="ORF">EDD34_2240</name>
</gene>
<dbReference type="AlphaFoldDB" id="A0A3N4YKH5"/>
<dbReference type="PROSITE" id="PS00061">
    <property type="entry name" value="ADH_SHORT"/>
    <property type="match status" value="1"/>
</dbReference>
<protein>
    <submittedName>
        <fullName evidence="3">NAD(P)-dependent dehydrogenase (Short-subunit alcohol dehydrogenase family)</fullName>
    </submittedName>
</protein>
<comment type="similarity">
    <text evidence="1">Belongs to the short-chain dehydrogenases/reductases (SDR) family.</text>
</comment>
<keyword evidence="4" id="KW-1185">Reference proteome</keyword>
<dbReference type="PANTHER" id="PTHR43477">
    <property type="entry name" value="DIHYDROANTICAPSIN 7-DEHYDROGENASE"/>
    <property type="match status" value="1"/>
</dbReference>
<dbReference type="InterPro" id="IPR036291">
    <property type="entry name" value="NAD(P)-bd_dom_sf"/>
</dbReference>
<dbReference type="OrthoDB" id="8959163at2"/>
<comment type="caution">
    <text evidence="3">The sequence shown here is derived from an EMBL/GenBank/DDBJ whole genome shotgun (WGS) entry which is preliminary data.</text>
</comment>
<dbReference type="Proteomes" id="UP000280501">
    <property type="component" value="Unassembled WGS sequence"/>
</dbReference>
<dbReference type="PRINTS" id="PR00081">
    <property type="entry name" value="GDHRDH"/>
</dbReference>
<dbReference type="FunFam" id="3.40.50.720:FF:000084">
    <property type="entry name" value="Short-chain dehydrogenase reductase"/>
    <property type="match status" value="1"/>
</dbReference>
<dbReference type="RefSeq" id="WP_123814634.1">
    <property type="nucleotide sequence ID" value="NZ_RKQZ01000001.1"/>
</dbReference>
<dbReference type="PANTHER" id="PTHR43477:SF1">
    <property type="entry name" value="DIHYDROANTICAPSIN 7-DEHYDROGENASE"/>
    <property type="match status" value="1"/>
</dbReference>
<organism evidence="3 4">
    <name type="scientific">Myceligenerans xiligouense</name>
    <dbReference type="NCBI Taxonomy" id="253184"/>
    <lineage>
        <taxon>Bacteria</taxon>
        <taxon>Bacillati</taxon>
        <taxon>Actinomycetota</taxon>
        <taxon>Actinomycetes</taxon>
        <taxon>Micrococcales</taxon>
        <taxon>Promicromonosporaceae</taxon>
        <taxon>Myceligenerans</taxon>
    </lineage>
</organism>
<name>A0A3N4YKH5_9MICO</name>
<keyword evidence="2" id="KW-0560">Oxidoreductase</keyword>
<accession>A0A3N4YKH5</accession>
<reference evidence="3 4" key="1">
    <citation type="submission" date="2018-11" db="EMBL/GenBank/DDBJ databases">
        <title>Sequencing the genomes of 1000 actinobacteria strains.</title>
        <authorList>
            <person name="Klenk H.-P."/>
        </authorList>
    </citation>
    <scope>NUCLEOTIDE SEQUENCE [LARGE SCALE GENOMIC DNA]</scope>
    <source>
        <strain evidence="3 4">DSM 15700</strain>
    </source>
</reference>
<dbReference type="PRINTS" id="PR00080">
    <property type="entry name" value="SDRFAMILY"/>
</dbReference>
<dbReference type="Pfam" id="PF13561">
    <property type="entry name" value="adh_short_C2"/>
    <property type="match status" value="1"/>
</dbReference>
<dbReference type="CDD" id="cd05233">
    <property type="entry name" value="SDR_c"/>
    <property type="match status" value="1"/>
</dbReference>
<dbReference type="Gene3D" id="3.40.50.720">
    <property type="entry name" value="NAD(P)-binding Rossmann-like Domain"/>
    <property type="match status" value="1"/>
</dbReference>
<dbReference type="InterPro" id="IPR020904">
    <property type="entry name" value="Sc_DH/Rdtase_CS"/>
</dbReference>
<dbReference type="InterPro" id="IPR051122">
    <property type="entry name" value="SDR_DHRS6-like"/>
</dbReference>
<dbReference type="SUPFAM" id="SSF51735">
    <property type="entry name" value="NAD(P)-binding Rossmann-fold domains"/>
    <property type="match status" value="1"/>
</dbReference>
<dbReference type="GO" id="GO:0016491">
    <property type="term" value="F:oxidoreductase activity"/>
    <property type="evidence" value="ECO:0007669"/>
    <property type="project" value="UniProtKB-KW"/>
</dbReference>
<evidence type="ECO:0000256" key="2">
    <source>
        <dbReference type="ARBA" id="ARBA00023002"/>
    </source>
</evidence>
<evidence type="ECO:0000313" key="3">
    <source>
        <dbReference type="EMBL" id="RPF21609.1"/>
    </source>
</evidence>
<evidence type="ECO:0000313" key="4">
    <source>
        <dbReference type="Proteomes" id="UP000280501"/>
    </source>
</evidence>
<dbReference type="InterPro" id="IPR002347">
    <property type="entry name" value="SDR_fam"/>
</dbReference>
<sequence length="262" mass="27351">MDLDLAGKVVIVTGGTSGIGLATVRELAAEGAQVVAVARGVPADGTLPAAAHLVTGDLTDPAVASRLVTRTLERYEHIDGLVNNAALFDTRPGFAELGDDLWRATFELNVFAAARLSREVIAAMRTNPDGGSLVHVASEAARMPDPTMAPYAASKAALLSISKSIAAEFGPVGVRSNIVSPGPTRTALFDAPGGFAEQLGERFGTDPDTAVDRFIVEERRLPTGRIGRPEDVAGLIAYLLSPRARQVTGAEWSVDGGALRQL</sequence>
<proteinExistence type="inferred from homology"/>